<gene>
    <name evidence="4" type="ORF">HMPREF0620_0484</name>
</gene>
<evidence type="ECO:0000259" key="3">
    <source>
        <dbReference type="Pfam" id="PF12697"/>
    </source>
</evidence>
<keyword evidence="1" id="KW-0378">Hydrolase</keyword>
<reference evidence="4 5" key="1">
    <citation type="submission" date="2010-12" db="EMBL/GenBank/DDBJ databases">
        <authorList>
            <person name="Muzny D."/>
            <person name="Qin X."/>
            <person name="Buhay C."/>
            <person name="Dugan-Rocha S."/>
            <person name="Ding Y."/>
            <person name="Chen G."/>
            <person name="Hawes A."/>
            <person name="Holder M."/>
            <person name="Jhangiani S."/>
            <person name="Johnson A."/>
            <person name="Khan Z."/>
            <person name="Li Z."/>
            <person name="Liu W."/>
            <person name="Liu X."/>
            <person name="Perez L."/>
            <person name="Shen H."/>
            <person name="Wang Q."/>
            <person name="Watt J."/>
            <person name="Xi L."/>
            <person name="Xin Y."/>
            <person name="Zhou J."/>
            <person name="Deng J."/>
            <person name="Jiang H."/>
            <person name="Liu Y."/>
            <person name="Qu J."/>
            <person name="Song X.-Z."/>
            <person name="Zhang L."/>
            <person name="Villasana D."/>
            <person name="Johnson A."/>
            <person name="Liu J."/>
            <person name="Liyanage D."/>
            <person name="Lorensuhewa L."/>
            <person name="Robinson T."/>
            <person name="Song A."/>
            <person name="Song B.-B."/>
            <person name="Dinh H."/>
            <person name="Thornton R."/>
            <person name="Coyle M."/>
            <person name="Francisco L."/>
            <person name="Jackson L."/>
            <person name="Javaid M."/>
            <person name="Korchina V."/>
            <person name="Kovar C."/>
            <person name="Mata R."/>
            <person name="Mathew T."/>
            <person name="Ngo R."/>
            <person name="Nguyen L."/>
            <person name="Nguyen N."/>
            <person name="Okwuonu G."/>
            <person name="Ongeri F."/>
            <person name="Pham C."/>
            <person name="Simmons D."/>
            <person name="Wilczek-Boney K."/>
            <person name="Hale W."/>
            <person name="Jakkamsetti A."/>
            <person name="Pham P."/>
            <person name="Ruth R."/>
            <person name="San Lucas F."/>
            <person name="Warren J."/>
            <person name="Zhang J."/>
            <person name="Zhao Z."/>
            <person name="Zhou C."/>
            <person name="Zhu D."/>
            <person name="Lee S."/>
            <person name="Bess C."/>
            <person name="Blankenburg K."/>
            <person name="Forbes L."/>
            <person name="Fu Q."/>
            <person name="Gubbala S."/>
            <person name="Hirani K."/>
            <person name="Jayaseelan J.C."/>
            <person name="Lara F."/>
            <person name="Munidasa M."/>
            <person name="Palculict T."/>
            <person name="Patil S."/>
            <person name="Pu L.-L."/>
            <person name="Saada N."/>
            <person name="Tang L."/>
            <person name="Weissenberger G."/>
            <person name="Zhu Y."/>
            <person name="Hemphill L."/>
            <person name="Shang Y."/>
            <person name="Youmans B."/>
            <person name="Ayvaz T."/>
            <person name="Ross M."/>
            <person name="Santibanez J."/>
            <person name="Aqrawi P."/>
            <person name="Gross S."/>
            <person name="Joshi V."/>
            <person name="Fowler G."/>
            <person name="Nazareth L."/>
            <person name="Reid J."/>
            <person name="Worley K."/>
            <person name="Petrosino J."/>
            <person name="Highlander S."/>
            <person name="Gibbs R."/>
        </authorList>
    </citation>
    <scope>NUCLEOTIDE SEQUENCE [LARGE SCALE GENOMIC DNA]</scope>
    <source>
        <strain evidence="4 5">DSM 10105</strain>
    </source>
</reference>
<dbReference type="Gene3D" id="3.40.50.1820">
    <property type="entry name" value="alpha/beta hydrolase"/>
    <property type="match status" value="1"/>
</dbReference>
<evidence type="ECO:0000256" key="2">
    <source>
        <dbReference type="ARBA" id="ARBA00038115"/>
    </source>
</evidence>
<dbReference type="Proteomes" id="UP000004946">
    <property type="component" value="Chromosome"/>
</dbReference>
<sequence length="260" mass="28319">MKLRPFSCEVEGETLRGAVYEPEGGIDEGQSYPAAVLFHGFGGNRVDVSCFIVQMAKALAARELVVVTYDRAGHGESDGEFFDTSVSKDVRQGCQVLRAVADLPYVDKDRIALGGLSLGAVICSIVAAESEIPVKAMVMCSTAAFFVDEIASGFIQGKPLPNFKAGESFDFMGMKMGPAMVDDASSIDVYRRAQPFKGKVLLMHGTRDFVPLSYARRYKDMWGEQAVLLVREDADHGWASVPDREFVTEHAADFLGKQLA</sequence>
<dbReference type="PANTHER" id="PTHR22946:SF9">
    <property type="entry name" value="POLYKETIDE TRANSFERASE AF380"/>
    <property type="match status" value="1"/>
</dbReference>
<protein>
    <recommendedName>
        <fullName evidence="3">AB hydrolase-1 domain-containing protein</fullName>
    </recommendedName>
</protein>
<evidence type="ECO:0000313" key="5">
    <source>
        <dbReference type="Proteomes" id="UP000004946"/>
    </source>
</evidence>
<comment type="similarity">
    <text evidence="2">Belongs to the AB hydrolase superfamily. FUS2 hydrolase family.</text>
</comment>
<dbReference type="PANTHER" id="PTHR22946">
    <property type="entry name" value="DIENELACTONE HYDROLASE DOMAIN-CONTAINING PROTEIN-RELATED"/>
    <property type="match status" value="1"/>
</dbReference>
<dbReference type="HOGENOM" id="CLU_048353_3_2_11"/>
<dbReference type="RefSeq" id="WP_006290246.1">
    <property type="nucleotide sequence ID" value="NZ_AP012333.1"/>
</dbReference>
<name>E6K0Z8_PARDN</name>
<dbReference type="EMBL" id="AEON01000001">
    <property type="protein sequence ID" value="EFT83479.1"/>
    <property type="molecule type" value="Genomic_DNA"/>
</dbReference>
<dbReference type="KEGG" id="pdo:PSDT_1115"/>
<evidence type="ECO:0000256" key="1">
    <source>
        <dbReference type="ARBA" id="ARBA00022801"/>
    </source>
</evidence>
<dbReference type="PATRIC" id="fig|864564.6.peg.1227"/>
<dbReference type="InterPro" id="IPR029058">
    <property type="entry name" value="AB_hydrolase_fold"/>
</dbReference>
<dbReference type="InterPro" id="IPR050261">
    <property type="entry name" value="FrsA_esterase"/>
</dbReference>
<dbReference type="eggNOG" id="COG1073">
    <property type="taxonomic scope" value="Bacteria"/>
</dbReference>
<keyword evidence="5" id="KW-1185">Reference proteome</keyword>
<organism evidence="4 5">
    <name type="scientific">Parascardovia denticolens DSM 10105 = JCM 12538</name>
    <dbReference type="NCBI Taxonomy" id="864564"/>
    <lineage>
        <taxon>Bacteria</taxon>
        <taxon>Bacillati</taxon>
        <taxon>Actinomycetota</taxon>
        <taxon>Actinomycetes</taxon>
        <taxon>Bifidobacteriales</taxon>
        <taxon>Bifidobacteriaceae</taxon>
        <taxon>Parascardovia</taxon>
    </lineage>
</organism>
<evidence type="ECO:0000313" key="4">
    <source>
        <dbReference type="EMBL" id="EFT83479.1"/>
    </source>
</evidence>
<feature type="domain" description="AB hydrolase-1" evidence="3">
    <location>
        <begin position="36"/>
        <end position="246"/>
    </location>
</feature>
<dbReference type="Pfam" id="PF12697">
    <property type="entry name" value="Abhydrolase_6"/>
    <property type="match status" value="1"/>
</dbReference>
<dbReference type="InterPro" id="IPR000073">
    <property type="entry name" value="AB_hydrolase_1"/>
</dbReference>
<dbReference type="AlphaFoldDB" id="E6K0Z8"/>
<dbReference type="SUPFAM" id="SSF53474">
    <property type="entry name" value="alpha/beta-Hydrolases"/>
    <property type="match status" value="1"/>
</dbReference>
<accession>E6K0Z8</accession>
<proteinExistence type="inferred from homology"/>
<dbReference type="GO" id="GO:0052689">
    <property type="term" value="F:carboxylic ester hydrolase activity"/>
    <property type="evidence" value="ECO:0007669"/>
    <property type="project" value="UniProtKB-ARBA"/>
</dbReference>
<comment type="caution">
    <text evidence="4">The sequence shown here is derived from an EMBL/GenBank/DDBJ whole genome shotgun (WGS) entry which is preliminary data.</text>
</comment>